<dbReference type="EMBL" id="MN739215">
    <property type="protein sequence ID" value="QHS93969.1"/>
    <property type="molecule type" value="Genomic_DNA"/>
</dbReference>
<protein>
    <submittedName>
        <fullName evidence="1">Uncharacterized protein</fullName>
    </submittedName>
</protein>
<accession>A0A6C0BQY2</accession>
<dbReference type="AlphaFoldDB" id="A0A6C0BQY2"/>
<proteinExistence type="predicted"/>
<evidence type="ECO:0000313" key="1">
    <source>
        <dbReference type="EMBL" id="QHS93969.1"/>
    </source>
</evidence>
<sequence>MESTNCKNDCTVSFSDEKKSDNDDILQLNAKLDRIEKLLNNDILQNCNRMSNHIDFIERIYDYIKVPLFYITNKVQSITSWNKVHIPIEYSGHETESTYEG</sequence>
<organism evidence="1">
    <name type="scientific">viral metagenome</name>
    <dbReference type="NCBI Taxonomy" id="1070528"/>
    <lineage>
        <taxon>unclassified sequences</taxon>
        <taxon>metagenomes</taxon>
        <taxon>organismal metagenomes</taxon>
    </lineage>
</organism>
<name>A0A6C0BQY2_9ZZZZ</name>
<reference evidence="1" key="1">
    <citation type="journal article" date="2020" name="Nature">
        <title>Giant virus diversity and host interactions through global metagenomics.</title>
        <authorList>
            <person name="Schulz F."/>
            <person name="Roux S."/>
            <person name="Paez-Espino D."/>
            <person name="Jungbluth S."/>
            <person name="Walsh D.A."/>
            <person name="Denef V.J."/>
            <person name="McMahon K.D."/>
            <person name="Konstantinidis K.T."/>
            <person name="Eloe-Fadrosh E.A."/>
            <person name="Kyrpides N.C."/>
            <person name="Woyke T."/>
        </authorList>
    </citation>
    <scope>NUCLEOTIDE SEQUENCE</scope>
    <source>
        <strain evidence="1">GVMAG-M-3300018416-26</strain>
    </source>
</reference>